<dbReference type="GeneID" id="14872593"/>
<dbReference type="KEGG" id="dfa:DFA_00390"/>
<keyword evidence="1" id="KW-0833">Ubl conjugation pathway</keyword>
<dbReference type="GO" id="GO:0005886">
    <property type="term" value="C:plasma membrane"/>
    <property type="evidence" value="ECO:0007669"/>
    <property type="project" value="UniProtKB-ARBA"/>
</dbReference>
<dbReference type="AlphaFoldDB" id="F4PRH7"/>
<dbReference type="EMBL" id="GL883010">
    <property type="protein sequence ID" value="EGG20529.1"/>
    <property type="molecule type" value="Genomic_DNA"/>
</dbReference>
<dbReference type="GO" id="GO:0031624">
    <property type="term" value="F:ubiquitin conjugating enzyme binding"/>
    <property type="evidence" value="ECO:0007669"/>
    <property type="project" value="TreeGrafter"/>
</dbReference>
<dbReference type="GO" id="GO:0097602">
    <property type="term" value="F:cullin family protein binding"/>
    <property type="evidence" value="ECO:0007669"/>
    <property type="project" value="TreeGrafter"/>
</dbReference>
<dbReference type="Gene3D" id="1.10.238.200">
    <property type="entry name" value="Cullin, PONY binding domain"/>
    <property type="match status" value="1"/>
</dbReference>
<accession>F4PRH7</accession>
<evidence type="ECO:0000313" key="4">
    <source>
        <dbReference type="EMBL" id="EGG20529.1"/>
    </source>
</evidence>
<dbReference type="PANTHER" id="PTHR12281:SF31">
    <property type="entry name" value="DCN1-LIKE PROTEIN 3"/>
    <property type="match status" value="1"/>
</dbReference>
<evidence type="ECO:0000256" key="2">
    <source>
        <dbReference type="RuleBase" id="RU410713"/>
    </source>
</evidence>
<dbReference type="OMA" id="LWCKFLQ"/>
<dbReference type="GO" id="GO:0032182">
    <property type="term" value="F:ubiquitin-like protein binding"/>
    <property type="evidence" value="ECO:0007669"/>
    <property type="project" value="TreeGrafter"/>
</dbReference>
<dbReference type="PANTHER" id="PTHR12281">
    <property type="entry name" value="RP42 RELATED"/>
    <property type="match status" value="1"/>
</dbReference>
<dbReference type="InterPro" id="IPR005176">
    <property type="entry name" value="PONY_dom"/>
</dbReference>
<dbReference type="PROSITE" id="PS51229">
    <property type="entry name" value="DCUN1"/>
    <property type="match status" value="1"/>
</dbReference>
<organism evidence="4 5">
    <name type="scientific">Cavenderia fasciculata</name>
    <name type="common">Slime mold</name>
    <name type="synonym">Dictyostelium fasciculatum</name>
    <dbReference type="NCBI Taxonomy" id="261658"/>
    <lineage>
        <taxon>Eukaryota</taxon>
        <taxon>Amoebozoa</taxon>
        <taxon>Evosea</taxon>
        <taxon>Eumycetozoa</taxon>
        <taxon>Dictyostelia</taxon>
        <taxon>Acytosteliales</taxon>
        <taxon>Cavenderiaceae</taxon>
        <taxon>Cavenderia</taxon>
    </lineage>
</organism>
<protein>
    <recommendedName>
        <fullName evidence="2">Defective in cullin neddylation protein</fullName>
    </recommendedName>
</protein>
<evidence type="ECO:0000256" key="1">
    <source>
        <dbReference type="ARBA" id="ARBA00022786"/>
    </source>
</evidence>
<name>F4PRH7_CACFS</name>
<dbReference type="Pfam" id="PF14555">
    <property type="entry name" value="UBA_4"/>
    <property type="match status" value="1"/>
</dbReference>
<evidence type="ECO:0000313" key="5">
    <source>
        <dbReference type="Proteomes" id="UP000007797"/>
    </source>
</evidence>
<proteinExistence type="predicted"/>
<comment type="function">
    <text evidence="2">Neddylation of cullins play an essential role in the regulation of SCF-type complexes activity.</text>
</comment>
<dbReference type="RefSeq" id="XP_004358379.1">
    <property type="nucleotide sequence ID" value="XM_004358322.1"/>
</dbReference>
<keyword evidence="5" id="KW-1185">Reference proteome</keyword>
<evidence type="ECO:0000259" key="3">
    <source>
        <dbReference type="PROSITE" id="PS51229"/>
    </source>
</evidence>
<dbReference type="FunFam" id="1.10.238.200:FF:000003">
    <property type="entry name" value="DCN1-like protein 3"/>
    <property type="match status" value="1"/>
</dbReference>
<dbReference type="InterPro" id="IPR042460">
    <property type="entry name" value="DCN1-like_PONY"/>
</dbReference>
<dbReference type="Gene3D" id="1.10.238.10">
    <property type="entry name" value="EF-hand"/>
    <property type="match status" value="1"/>
</dbReference>
<sequence>MNRLTSDQKSKVEQFISFTQANETKAIQTLKDNKWDIETSVDRYFSNPANKPEELTNPKLIEQLFDQYKDAGDKKITTDNLSRFFKAIGANTETLELAMTWRFKAKVLGEISHTEFTEALRTMRCDTVDKLKNEVIRLQSSLKDESTFREFYSAIFEFGKQPNQKNQSLDMAVVLWEIVLTNRYKDLPMWIEFLREKNHGISKDTWVLLLDFIKIANDDISKYDSDGAWPVLIDEYVDYYNSKK</sequence>
<dbReference type="InterPro" id="IPR014764">
    <property type="entry name" value="DCN-prot"/>
</dbReference>
<gene>
    <name evidence="4" type="ORF">DFA_00390</name>
</gene>
<dbReference type="STRING" id="1054147.F4PRH7"/>
<dbReference type="CDD" id="cd14350">
    <property type="entry name" value="UBA_DCNL"/>
    <property type="match status" value="1"/>
</dbReference>
<dbReference type="GO" id="GO:0045116">
    <property type="term" value="P:protein neddylation"/>
    <property type="evidence" value="ECO:0007669"/>
    <property type="project" value="TreeGrafter"/>
</dbReference>
<feature type="domain" description="DCUN1" evidence="3">
    <location>
        <begin position="56"/>
        <end position="241"/>
    </location>
</feature>
<dbReference type="InterPro" id="IPR009060">
    <property type="entry name" value="UBA-like_sf"/>
</dbReference>
<dbReference type="SUPFAM" id="SSF46934">
    <property type="entry name" value="UBA-like"/>
    <property type="match status" value="1"/>
</dbReference>
<dbReference type="GO" id="GO:0000151">
    <property type="term" value="C:ubiquitin ligase complex"/>
    <property type="evidence" value="ECO:0007669"/>
    <property type="project" value="TreeGrafter"/>
</dbReference>
<dbReference type="OrthoDB" id="286637at2759"/>
<dbReference type="Proteomes" id="UP000007797">
    <property type="component" value="Unassembled WGS sequence"/>
</dbReference>
<dbReference type="Pfam" id="PF03556">
    <property type="entry name" value="Cullin_binding"/>
    <property type="match status" value="1"/>
</dbReference>
<reference evidence="5" key="1">
    <citation type="journal article" date="2011" name="Genome Res.">
        <title>Phylogeny-wide analysis of social amoeba genomes highlights ancient origins for complex intercellular communication.</title>
        <authorList>
            <person name="Heidel A.J."/>
            <person name="Lawal H.M."/>
            <person name="Felder M."/>
            <person name="Schilde C."/>
            <person name="Helps N.R."/>
            <person name="Tunggal B."/>
            <person name="Rivero F."/>
            <person name="John U."/>
            <person name="Schleicher M."/>
            <person name="Eichinger L."/>
            <person name="Platzer M."/>
            <person name="Noegel A.A."/>
            <person name="Schaap P."/>
            <person name="Gloeckner G."/>
        </authorList>
    </citation>
    <scope>NUCLEOTIDE SEQUENCE [LARGE SCALE GENOMIC DNA]</scope>
    <source>
        <strain evidence="5">SH3</strain>
    </source>
</reference>
<dbReference type="Gene3D" id="1.10.8.10">
    <property type="entry name" value="DNA helicase RuvA subunit, C-terminal domain"/>
    <property type="match status" value="1"/>
</dbReference>